<evidence type="ECO:0000313" key="2">
    <source>
        <dbReference type="Proteomes" id="UP000679950"/>
    </source>
</evidence>
<dbReference type="Proteomes" id="UP000679950">
    <property type="component" value="Unassembled WGS sequence"/>
</dbReference>
<protein>
    <recommendedName>
        <fullName evidence="3">Transposase</fullName>
    </recommendedName>
</protein>
<evidence type="ECO:0000313" key="1">
    <source>
        <dbReference type="EMBL" id="GIN58990.1"/>
    </source>
</evidence>
<name>A0ABQ4KM39_9BACI</name>
<evidence type="ECO:0008006" key="3">
    <source>
        <dbReference type="Google" id="ProtNLM"/>
    </source>
</evidence>
<keyword evidence="2" id="KW-1185">Reference proteome</keyword>
<accession>A0ABQ4KM39</accession>
<organism evidence="1 2">
    <name type="scientific">Lederbergia ruris</name>
    <dbReference type="NCBI Taxonomy" id="217495"/>
    <lineage>
        <taxon>Bacteria</taxon>
        <taxon>Bacillati</taxon>
        <taxon>Bacillota</taxon>
        <taxon>Bacilli</taxon>
        <taxon>Bacillales</taxon>
        <taxon>Bacillaceae</taxon>
        <taxon>Lederbergia</taxon>
    </lineage>
</organism>
<gene>
    <name evidence="1" type="ORF">J8TS2_33090</name>
</gene>
<dbReference type="RefSeq" id="WP_212966989.1">
    <property type="nucleotide sequence ID" value="NZ_BORB01000033.1"/>
</dbReference>
<reference evidence="1 2" key="1">
    <citation type="submission" date="2021-03" db="EMBL/GenBank/DDBJ databases">
        <title>Antimicrobial resistance genes in bacteria isolated from Japanese honey, and their potential for conferring macrolide and lincosamide resistance in the American foulbrood pathogen Paenibacillus larvae.</title>
        <authorList>
            <person name="Okamoto M."/>
            <person name="Kumagai M."/>
            <person name="Kanamori H."/>
            <person name="Takamatsu D."/>
        </authorList>
    </citation>
    <scope>NUCLEOTIDE SEQUENCE [LARGE SCALE GENOMIC DNA]</scope>
    <source>
        <strain evidence="1 2">J8TS2</strain>
    </source>
</reference>
<sequence length="61" mass="6831">MTLAERYMEKGKAEGKVEGKIEGKMEVAKNLIVKGLSTNDIVEVTGLDEKEINKVKQQMLH</sequence>
<dbReference type="EMBL" id="BORB01000033">
    <property type="protein sequence ID" value="GIN58990.1"/>
    <property type="molecule type" value="Genomic_DNA"/>
</dbReference>
<comment type="caution">
    <text evidence="1">The sequence shown here is derived from an EMBL/GenBank/DDBJ whole genome shotgun (WGS) entry which is preliminary data.</text>
</comment>
<proteinExistence type="predicted"/>